<dbReference type="PANTHER" id="PTHR34220:SF7">
    <property type="entry name" value="SENSOR HISTIDINE KINASE YPDA"/>
    <property type="match status" value="1"/>
</dbReference>
<dbReference type="InterPro" id="IPR011620">
    <property type="entry name" value="Sig_transdc_His_kinase_LytS_TM"/>
</dbReference>
<organism evidence="13 14">
    <name type="scientific">Paenibacillus gyeongsangnamensis</name>
    <dbReference type="NCBI Taxonomy" id="3388067"/>
    <lineage>
        <taxon>Bacteria</taxon>
        <taxon>Bacillati</taxon>
        <taxon>Bacillota</taxon>
        <taxon>Bacilli</taxon>
        <taxon>Bacillales</taxon>
        <taxon>Paenibacillaceae</taxon>
        <taxon>Paenibacillus</taxon>
    </lineage>
</organism>
<evidence type="ECO:0000256" key="3">
    <source>
        <dbReference type="ARBA" id="ARBA00022679"/>
    </source>
</evidence>
<dbReference type="InterPro" id="IPR010559">
    <property type="entry name" value="Sig_transdc_His_kin_internal"/>
</dbReference>
<feature type="transmembrane region" description="Helical" evidence="11">
    <location>
        <begin position="9"/>
        <end position="26"/>
    </location>
</feature>
<dbReference type="Proteomes" id="UP001527882">
    <property type="component" value="Unassembled WGS sequence"/>
</dbReference>
<evidence type="ECO:0000313" key="14">
    <source>
        <dbReference type="Proteomes" id="UP001527882"/>
    </source>
</evidence>
<feature type="transmembrane region" description="Helical" evidence="11">
    <location>
        <begin position="133"/>
        <end position="153"/>
    </location>
</feature>
<name>A0ABT4QJV1_9BACL</name>
<dbReference type="Pfam" id="PF07694">
    <property type="entry name" value="5TM-5TMR_LYT"/>
    <property type="match status" value="1"/>
</dbReference>
<comment type="caution">
    <text evidence="13">The sequence shown here is derived from an EMBL/GenBank/DDBJ whole genome shotgun (WGS) entry which is preliminary data.</text>
</comment>
<evidence type="ECO:0000256" key="6">
    <source>
        <dbReference type="ARBA" id="ARBA00022777"/>
    </source>
</evidence>
<feature type="transmembrane region" description="Helical" evidence="11">
    <location>
        <begin position="38"/>
        <end position="59"/>
    </location>
</feature>
<gene>
    <name evidence="13" type="ORF">O9H85_33365</name>
</gene>
<keyword evidence="5" id="KW-0547">Nucleotide-binding</keyword>
<evidence type="ECO:0000256" key="10">
    <source>
        <dbReference type="ARBA" id="ARBA00023136"/>
    </source>
</evidence>
<dbReference type="Gene3D" id="3.30.565.10">
    <property type="entry name" value="Histidine kinase-like ATPase, C-terminal domain"/>
    <property type="match status" value="1"/>
</dbReference>
<dbReference type="PANTHER" id="PTHR34220">
    <property type="entry name" value="SENSOR HISTIDINE KINASE YPDA"/>
    <property type="match status" value="1"/>
</dbReference>
<evidence type="ECO:0000256" key="1">
    <source>
        <dbReference type="ARBA" id="ARBA00004651"/>
    </source>
</evidence>
<evidence type="ECO:0000256" key="7">
    <source>
        <dbReference type="ARBA" id="ARBA00022840"/>
    </source>
</evidence>
<dbReference type="InterPro" id="IPR003594">
    <property type="entry name" value="HATPase_dom"/>
</dbReference>
<dbReference type="EMBL" id="JAQAGZ010000032">
    <property type="protein sequence ID" value="MCZ8517157.1"/>
    <property type="molecule type" value="Genomic_DNA"/>
</dbReference>
<evidence type="ECO:0000259" key="12">
    <source>
        <dbReference type="PROSITE" id="PS50109"/>
    </source>
</evidence>
<feature type="transmembrane region" description="Helical" evidence="11">
    <location>
        <begin position="165"/>
        <end position="183"/>
    </location>
</feature>
<evidence type="ECO:0000256" key="4">
    <source>
        <dbReference type="ARBA" id="ARBA00022692"/>
    </source>
</evidence>
<keyword evidence="3" id="KW-0808">Transferase</keyword>
<reference evidence="13 14" key="1">
    <citation type="submission" date="2022-12" db="EMBL/GenBank/DDBJ databases">
        <title>Draft genome sequence of Paenibacillus sp. dW9.</title>
        <authorList>
            <person name="Choi E.-W."/>
            <person name="Kim D.-U."/>
        </authorList>
    </citation>
    <scope>NUCLEOTIDE SEQUENCE [LARGE SCALE GENOMIC DNA]</scope>
    <source>
        <strain evidence="14">dW9</strain>
    </source>
</reference>
<keyword evidence="10 11" id="KW-0472">Membrane</keyword>
<evidence type="ECO:0000256" key="8">
    <source>
        <dbReference type="ARBA" id="ARBA00022989"/>
    </source>
</evidence>
<evidence type="ECO:0000256" key="11">
    <source>
        <dbReference type="SAM" id="Phobius"/>
    </source>
</evidence>
<keyword evidence="6 13" id="KW-0418">Kinase</keyword>
<dbReference type="Pfam" id="PF06580">
    <property type="entry name" value="His_kinase"/>
    <property type="match status" value="1"/>
</dbReference>
<accession>A0ABT4QJV1</accession>
<keyword evidence="8 11" id="KW-1133">Transmembrane helix</keyword>
<dbReference type="Pfam" id="PF02518">
    <property type="entry name" value="HATPase_c"/>
    <property type="match status" value="1"/>
</dbReference>
<proteinExistence type="predicted"/>
<dbReference type="GO" id="GO:0016301">
    <property type="term" value="F:kinase activity"/>
    <property type="evidence" value="ECO:0007669"/>
    <property type="project" value="UniProtKB-KW"/>
</dbReference>
<evidence type="ECO:0000256" key="5">
    <source>
        <dbReference type="ARBA" id="ARBA00022741"/>
    </source>
</evidence>
<dbReference type="InterPro" id="IPR036890">
    <property type="entry name" value="HATPase_C_sf"/>
</dbReference>
<evidence type="ECO:0000313" key="13">
    <source>
        <dbReference type="EMBL" id="MCZ8517157.1"/>
    </source>
</evidence>
<keyword evidence="2" id="KW-1003">Cell membrane</keyword>
<dbReference type="InterPro" id="IPR005467">
    <property type="entry name" value="His_kinase_dom"/>
</dbReference>
<feature type="domain" description="Histidine kinase" evidence="12">
    <location>
        <begin position="295"/>
        <end position="393"/>
    </location>
</feature>
<evidence type="ECO:0000256" key="2">
    <source>
        <dbReference type="ARBA" id="ARBA00022475"/>
    </source>
</evidence>
<keyword evidence="7" id="KW-0067">ATP-binding</keyword>
<dbReference type="SUPFAM" id="SSF55874">
    <property type="entry name" value="ATPase domain of HSP90 chaperone/DNA topoisomerase II/histidine kinase"/>
    <property type="match status" value="1"/>
</dbReference>
<keyword evidence="14" id="KW-1185">Reference proteome</keyword>
<evidence type="ECO:0000256" key="9">
    <source>
        <dbReference type="ARBA" id="ARBA00023012"/>
    </source>
</evidence>
<keyword evidence="9" id="KW-0902">Two-component regulatory system</keyword>
<comment type="subcellular location">
    <subcellularLocation>
        <location evidence="1">Cell membrane</location>
        <topology evidence="1">Multi-pass membrane protein</topology>
    </subcellularLocation>
</comment>
<sequence length="393" mass="44023">MNLVLFKDFMLQLAFITTLIFTYQIFFAERSGQKSEKIILSVLFGLSILFCMAFPATVTPYYHTDIRIVPLLLGTLYGGPGTGIILSSVIILYLWYMGFNMGLYSSTLALLFSMPVILLFQNSFIKAKKSKRVQIAFMLLLYYSVAGIASVSLVRGLSFMEVVRIDYLHIVINAAALLFFSMLNEMIREMIRKAQDAEIAFLRSQIKPHFLYNTLNSIAALCVKDPGKAEELTLEFAQYLRRSFDFKHLDSLSTLEDELELVQAYLNIEKVRFGAKLNVEYDVDANLDIRIPPLILQPLVENAVRHGLMSNLTGGTVKISIKRIAGAAISLAVEDNGCGMSKGQLAEILQPNGNKKGVGLRNIIQRIKLIYGTSVHIESVEGTGTKIYFDLPR</sequence>
<feature type="transmembrane region" description="Helical" evidence="11">
    <location>
        <begin position="71"/>
        <end position="96"/>
    </location>
</feature>
<protein>
    <submittedName>
        <fullName evidence="13">Histidine kinase</fullName>
    </submittedName>
</protein>
<dbReference type="InterPro" id="IPR050640">
    <property type="entry name" value="Bact_2-comp_sensor_kinase"/>
</dbReference>
<dbReference type="SMART" id="SM00387">
    <property type="entry name" value="HATPase_c"/>
    <property type="match status" value="1"/>
</dbReference>
<dbReference type="PROSITE" id="PS50109">
    <property type="entry name" value="HIS_KIN"/>
    <property type="match status" value="1"/>
</dbReference>
<feature type="transmembrane region" description="Helical" evidence="11">
    <location>
        <begin position="102"/>
        <end position="121"/>
    </location>
</feature>
<keyword evidence="4 11" id="KW-0812">Transmembrane</keyword>